<organism evidence="4 5">
    <name type="scientific">Pleomassaria siparia CBS 279.74</name>
    <dbReference type="NCBI Taxonomy" id="1314801"/>
    <lineage>
        <taxon>Eukaryota</taxon>
        <taxon>Fungi</taxon>
        <taxon>Dikarya</taxon>
        <taxon>Ascomycota</taxon>
        <taxon>Pezizomycotina</taxon>
        <taxon>Dothideomycetes</taxon>
        <taxon>Pleosporomycetidae</taxon>
        <taxon>Pleosporales</taxon>
        <taxon>Pleomassariaceae</taxon>
        <taxon>Pleomassaria</taxon>
    </lineage>
</organism>
<feature type="compositionally biased region" description="Low complexity" evidence="1">
    <location>
        <begin position="30"/>
        <end position="50"/>
    </location>
</feature>
<feature type="chain" id="PRO_5026016993" description="Cupredoxin" evidence="3">
    <location>
        <begin position="23"/>
        <end position="402"/>
    </location>
</feature>
<keyword evidence="3" id="KW-0732">Signal</keyword>
<feature type="signal peptide" evidence="3">
    <location>
        <begin position="1"/>
        <end position="22"/>
    </location>
</feature>
<dbReference type="SUPFAM" id="SSF49503">
    <property type="entry name" value="Cupredoxins"/>
    <property type="match status" value="1"/>
</dbReference>
<keyword evidence="2" id="KW-0472">Membrane</keyword>
<keyword evidence="2" id="KW-0812">Transmembrane</keyword>
<dbReference type="Proteomes" id="UP000799428">
    <property type="component" value="Unassembled WGS sequence"/>
</dbReference>
<dbReference type="PANTHER" id="PTHR34883">
    <property type="entry name" value="SERINE-RICH PROTEIN, PUTATIVE-RELATED-RELATED"/>
    <property type="match status" value="1"/>
</dbReference>
<dbReference type="InterPro" id="IPR052953">
    <property type="entry name" value="Ser-rich/MCO-related"/>
</dbReference>
<proteinExistence type="predicted"/>
<evidence type="ECO:0000256" key="1">
    <source>
        <dbReference type="SAM" id="MobiDB-lite"/>
    </source>
</evidence>
<evidence type="ECO:0000256" key="2">
    <source>
        <dbReference type="SAM" id="Phobius"/>
    </source>
</evidence>
<dbReference type="PANTHER" id="PTHR34883:SF19">
    <property type="entry name" value="EXTRACELLULAR SERINE-RICH PROTEIN"/>
    <property type="match status" value="1"/>
</dbReference>
<feature type="region of interest" description="Disordered" evidence="1">
    <location>
        <begin position="26"/>
        <end position="56"/>
    </location>
</feature>
<name>A0A6G1JYG5_9PLEO</name>
<accession>A0A6G1JYG5</accession>
<sequence>MPRLTIFSFLFLGLVAPRAAQASLSTEAFRSTTSSRPTTPSITSDRLPSPTSSPPVAATHTISVGNGAHVFRPDITLANVGDIIEFAFYPVNHSVVRAEYTYPCIPYEMTGQGKTGFFSGFNPVKSVLPDPPKYRLKINDSSPIFFYCSAIASCMKFGMVGAINPNTSTPLSLQHNLALKSSYMLQPGEPFPAEASLLPPSTSSPSLPDTDPSSKHGLSTATIAGIGVGVFGVLILGALLFFFIGRSHSLKAEVVRRASTIRHGHSHNHDPSPSFYHPQSHVDSVGVPAAYYALERADSEFGTQHCHSPGGESGVLGGMNVNMKINTNMGRASSYTTVDGTLTKSPSDGYYTMRMHEADGACPSRHVVVSPGPGPGPDADAEIPSSPVEIGGTEISPAKRKF</sequence>
<feature type="compositionally biased region" description="Low complexity" evidence="1">
    <location>
        <begin position="196"/>
        <end position="211"/>
    </location>
</feature>
<feature type="region of interest" description="Disordered" evidence="1">
    <location>
        <begin position="371"/>
        <end position="402"/>
    </location>
</feature>
<reference evidence="4" key="1">
    <citation type="journal article" date="2020" name="Stud. Mycol.">
        <title>101 Dothideomycetes genomes: a test case for predicting lifestyles and emergence of pathogens.</title>
        <authorList>
            <person name="Haridas S."/>
            <person name="Albert R."/>
            <person name="Binder M."/>
            <person name="Bloem J."/>
            <person name="Labutti K."/>
            <person name="Salamov A."/>
            <person name="Andreopoulos B."/>
            <person name="Baker S."/>
            <person name="Barry K."/>
            <person name="Bills G."/>
            <person name="Bluhm B."/>
            <person name="Cannon C."/>
            <person name="Castanera R."/>
            <person name="Culley D."/>
            <person name="Daum C."/>
            <person name="Ezra D."/>
            <person name="Gonzalez J."/>
            <person name="Henrissat B."/>
            <person name="Kuo A."/>
            <person name="Liang C."/>
            <person name="Lipzen A."/>
            <person name="Lutzoni F."/>
            <person name="Magnuson J."/>
            <person name="Mondo S."/>
            <person name="Nolan M."/>
            <person name="Ohm R."/>
            <person name="Pangilinan J."/>
            <person name="Park H.-J."/>
            <person name="Ramirez L."/>
            <person name="Alfaro M."/>
            <person name="Sun H."/>
            <person name="Tritt A."/>
            <person name="Yoshinaga Y."/>
            <person name="Zwiers L.-H."/>
            <person name="Turgeon B."/>
            <person name="Goodwin S."/>
            <person name="Spatafora J."/>
            <person name="Crous P."/>
            <person name="Grigoriev I."/>
        </authorList>
    </citation>
    <scope>NUCLEOTIDE SEQUENCE</scope>
    <source>
        <strain evidence="4">CBS 279.74</strain>
    </source>
</reference>
<evidence type="ECO:0000313" key="5">
    <source>
        <dbReference type="Proteomes" id="UP000799428"/>
    </source>
</evidence>
<dbReference type="Gene3D" id="2.60.40.420">
    <property type="entry name" value="Cupredoxins - blue copper proteins"/>
    <property type="match status" value="1"/>
</dbReference>
<dbReference type="CDD" id="cd12087">
    <property type="entry name" value="TM_EGFR-like"/>
    <property type="match status" value="1"/>
</dbReference>
<gene>
    <name evidence="4" type="ORF">K504DRAFT_460367</name>
</gene>
<keyword evidence="5" id="KW-1185">Reference proteome</keyword>
<evidence type="ECO:0000313" key="4">
    <source>
        <dbReference type="EMBL" id="KAF2705654.1"/>
    </source>
</evidence>
<protein>
    <recommendedName>
        <fullName evidence="6">Cupredoxin</fullName>
    </recommendedName>
</protein>
<dbReference type="OrthoDB" id="2331100at2759"/>
<dbReference type="EMBL" id="MU005778">
    <property type="protein sequence ID" value="KAF2705654.1"/>
    <property type="molecule type" value="Genomic_DNA"/>
</dbReference>
<evidence type="ECO:0008006" key="6">
    <source>
        <dbReference type="Google" id="ProtNLM"/>
    </source>
</evidence>
<feature type="transmembrane region" description="Helical" evidence="2">
    <location>
        <begin position="223"/>
        <end position="244"/>
    </location>
</feature>
<keyword evidence="2" id="KW-1133">Transmembrane helix</keyword>
<feature type="region of interest" description="Disordered" evidence="1">
    <location>
        <begin position="194"/>
        <end position="215"/>
    </location>
</feature>
<dbReference type="AlphaFoldDB" id="A0A6G1JYG5"/>
<evidence type="ECO:0000256" key="3">
    <source>
        <dbReference type="SAM" id="SignalP"/>
    </source>
</evidence>
<dbReference type="InterPro" id="IPR008972">
    <property type="entry name" value="Cupredoxin"/>
</dbReference>